<feature type="compositionally biased region" description="Basic and acidic residues" evidence="1">
    <location>
        <begin position="20"/>
        <end position="32"/>
    </location>
</feature>
<feature type="compositionally biased region" description="Low complexity" evidence="1">
    <location>
        <begin position="1"/>
        <end position="18"/>
    </location>
</feature>
<feature type="transmembrane region" description="Helical" evidence="2">
    <location>
        <begin position="132"/>
        <end position="153"/>
    </location>
</feature>
<sequence>MGETRAASGASAAGDAGAETTRRLPLLEKDRTGSGATLAGPDGDADAGEGGGTGQERRASAARYTPARGEHERARRFWASRRLPAALLALVVLGATGLLLYDVAAVRADRSAMRWRRRLSDELATRPLDDPWIVAGACVAVVLGLWLIILALTPGRRGVLPMRPDPQVRAGLDRSAAALVLRDRAMEVPGVRTVRVDAGRRRVRVRAQAHFRELDEVRADLDHALDDGIRQLGLARRPGLRVQVRRPTRR</sequence>
<keyword evidence="2" id="KW-0812">Transmembrane</keyword>
<protein>
    <recommendedName>
        <fullName evidence="3">DUF6286 domain-containing protein</fullName>
    </recommendedName>
</protein>
<keyword evidence="2" id="KW-0472">Membrane</keyword>
<dbReference type="InterPro" id="IPR046253">
    <property type="entry name" value="DUF6286"/>
</dbReference>
<feature type="region of interest" description="Disordered" evidence="1">
    <location>
        <begin position="1"/>
        <end position="68"/>
    </location>
</feature>
<dbReference type="EMBL" id="CP054929">
    <property type="protein sequence ID" value="QKW54297.1"/>
    <property type="molecule type" value="Genomic_DNA"/>
</dbReference>
<dbReference type="AlphaFoldDB" id="A0A7H8NIB6"/>
<dbReference type="Pfam" id="PF19803">
    <property type="entry name" value="DUF6286"/>
    <property type="match status" value="1"/>
</dbReference>
<evidence type="ECO:0000313" key="4">
    <source>
        <dbReference type="EMBL" id="QKW54297.1"/>
    </source>
</evidence>
<proteinExistence type="predicted"/>
<feature type="transmembrane region" description="Helical" evidence="2">
    <location>
        <begin position="83"/>
        <end position="101"/>
    </location>
</feature>
<accession>A0A7H8NIB6</accession>
<gene>
    <name evidence="4" type="ORF">HUT08_06465</name>
</gene>
<evidence type="ECO:0000256" key="1">
    <source>
        <dbReference type="SAM" id="MobiDB-lite"/>
    </source>
</evidence>
<organism evidence="4 5">
    <name type="scientific">Streptomyces buecherae</name>
    <dbReference type="NCBI Taxonomy" id="2763006"/>
    <lineage>
        <taxon>Bacteria</taxon>
        <taxon>Bacillati</taxon>
        <taxon>Actinomycetota</taxon>
        <taxon>Actinomycetes</taxon>
        <taxon>Kitasatosporales</taxon>
        <taxon>Streptomycetaceae</taxon>
        <taxon>Streptomyces</taxon>
    </lineage>
</organism>
<evidence type="ECO:0000259" key="3">
    <source>
        <dbReference type="Pfam" id="PF19803"/>
    </source>
</evidence>
<evidence type="ECO:0000313" key="5">
    <source>
        <dbReference type="Proteomes" id="UP000509303"/>
    </source>
</evidence>
<keyword evidence="2" id="KW-1133">Transmembrane helix</keyword>
<feature type="domain" description="DUF6286" evidence="3">
    <location>
        <begin position="142"/>
        <end position="245"/>
    </location>
</feature>
<name>A0A7H8NIB6_9ACTN</name>
<keyword evidence="5" id="KW-1185">Reference proteome</keyword>
<dbReference type="Proteomes" id="UP000509303">
    <property type="component" value="Chromosome"/>
</dbReference>
<reference evidence="4 5" key="1">
    <citation type="submission" date="2020-06" db="EMBL/GenBank/DDBJ databases">
        <title>Genome mining for natural products.</title>
        <authorList>
            <person name="Zhang B."/>
            <person name="Shi J."/>
            <person name="Ge H."/>
        </authorList>
    </citation>
    <scope>NUCLEOTIDE SEQUENCE [LARGE SCALE GENOMIC DNA]</scope>
    <source>
        <strain evidence="4 5">NA00687</strain>
    </source>
</reference>
<evidence type="ECO:0000256" key="2">
    <source>
        <dbReference type="SAM" id="Phobius"/>
    </source>
</evidence>